<dbReference type="EMBL" id="NKHZ01000029">
    <property type="protein sequence ID" value="PNS19752.1"/>
    <property type="molecule type" value="Genomic_DNA"/>
</dbReference>
<dbReference type="SUPFAM" id="SSF46689">
    <property type="entry name" value="Homeodomain-like"/>
    <property type="match status" value="1"/>
</dbReference>
<evidence type="ECO:0000256" key="6">
    <source>
        <dbReference type="PROSITE-ProRule" id="PRU00108"/>
    </source>
</evidence>
<proteinExistence type="inferred from homology"/>
<keyword evidence="4 6" id="KW-0371">Homeobox</keyword>
<feature type="region of interest" description="Disordered" evidence="8">
    <location>
        <begin position="295"/>
        <end position="347"/>
    </location>
</feature>
<feature type="compositionally biased region" description="Polar residues" evidence="8">
    <location>
        <begin position="332"/>
        <end position="347"/>
    </location>
</feature>
<dbReference type="GO" id="GO:0000981">
    <property type="term" value="F:DNA-binding transcription factor activity, RNA polymerase II-specific"/>
    <property type="evidence" value="ECO:0007669"/>
    <property type="project" value="InterPro"/>
</dbReference>
<dbReference type="STRING" id="2082308.A0A2K1QXH4"/>
<gene>
    <name evidence="10" type="ORF">CAC42_7719</name>
</gene>
<feature type="region of interest" description="Disordered" evidence="8">
    <location>
        <begin position="112"/>
        <end position="157"/>
    </location>
</feature>
<dbReference type="OrthoDB" id="6159439at2759"/>
<evidence type="ECO:0000313" key="11">
    <source>
        <dbReference type="Proteomes" id="UP000243797"/>
    </source>
</evidence>
<organism evidence="10 11">
    <name type="scientific">Sphaceloma murrayae</name>
    <dbReference type="NCBI Taxonomy" id="2082308"/>
    <lineage>
        <taxon>Eukaryota</taxon>
        <taxon>Fungi</taxon>
        <taxon>Dikarya</taxon>
        <taxon>Ascomycota</taxon>
        <taxon>Pezizomycotina</taxon>
        <taxon>Dothideomycetes</taxon>
        <taxon>Dothideomycetidae</taxon>
        <taxon>Myriangiales</taxon>
        <taxon>Elsinoaceae</taxon>
        <taxon>Sphaceloma</taxon>
    </lineage>
</organism>
<dbReference type="PANTHER" id="PTHR24341">
    <property type="entry name" value="HOMEOBOX PROTEIN ENGRAILED"/>
    <property type="match status" value="1"/>
</dbReference>
<dbReference type="PANTHER" id="PTHR24341:SF6">
    <property type="entry name" value="HOMEOBOX PROTEIN INVECTED"/>
    <property type="match status" value="1"/>
</dbReference>
<feature type="region of interest" description="Disordered" evidence="8">
    <location>
        <begin position="820"/>
        <end position="876"/>
    </location>
</feature>
<protein>
    <recommendedName>
        <fullName evidence="9">Homeobox domain-containing protein</fullName>
    </recommendedName>
</protein>
<dbReference type="PROSITE" id="PS50071">
    <property type="entry name" value="HOMEOBOX_2"/>
    <property type="match status" value="1"/>
</dbReference>
<keyword evidence="3 6" id="KW-0238">DNA-binding</keyword>
<comment type="subcellular location">
    <subcellularLocation>
        <location evidence="1 6 7">Nucleus</location>
    </subcellularLocation>
</comment>
<evidence type="ECO:0000259" key="9">
    <source>
        <dbReference type="PROSITE" id="PS50071"/>
    </source>
</evidence>
<feature type="domain" description="Homeobox" evidence="9">
    <location>
        <begin position="64"/>
        <end position="118"/>
    </location>
</feature>
<comment type="similarity">
    <text evidence="2">Belongs to the engrailed homeobox family.</text>
</comment>
<accession>A0A2K1QXH4</accession>
<feature type="compositionally biased region" description="Low complexity" evidence="8">
    <location>
        <begin position="862"/>
        <end position="876"/>
    </location>
</feature>
<evidence type="ECO:0000256" key="2">
    <source>
        <dbReference type="ARBA" id="ARBA00010896"/>
    </source>
</evidence>
<dbReference type="Gene3D" id="1.10.10.60">
    <property type="entry name" value="Homeodomain-like"/>
    <property type="match status" value="1"/>
</dbReference>
<feature type="region of interest" description="Disordered" evidence="8">
    <location>
        <begin position="363"/>
        <end position="389"/>
    </location>
</feature>
<dbReference type="GO" id="GO:0003677">
    <property type="term" value="F:DNA binding"/>
    <property type="evidence" value="ECO:0007669"/>
    <property type="project" value="UniProtKB-UniRule"/>
</dbReference>
<dbReference type="CDD" id="cd00086">
    <property type="entry name" value="homeodomain"/>
    <property type="match status" value="1"/>
</dbReference>
<feature type="compositionally biased region" description="Low complexity" evidence="8">
    <location>
        <begin position="306"/>
        <end position="318"/>
    </location>
</feature>
<sequence length="876" mass="95368">MEFADYGIYTDDADHHIDLRNPHFRQESYQHMQHHHVPTQDFYAHAQFNPHYAHHLASLAVDVKPRLTKEQHDILESHYQQQSKPNTQTKKGFAEALGVSLDKVNNWFQNRRAKSKQDAKKAAGQYVTSGQNGQQGQQNQTSQSGHASHASSGSVPQLNISTEDLSAQFLSSEYLDSPHNDSAISVDPMALSNGLGITSEMSSPQQPPTTMSPQELMTRAVQSSPANLKVEHNDDIENHRRTLTQEQFDSFANGGDYIAGKNTSSTLHDSPKQLQGNDMINDFLGDFAFTNSGHDDLDSNDMQTDFSSEPFGSGSSFFTEHQANTPDHVPRNLSTQSSISDWSEHSTPSLSITPVVNQADSGYAASETEISPRGKIGSTSSTQWQPGQSVPVDFTAMDREFQEAAARAESQSSSSGHTRRNSLVPFADQQMAFANEQSFTQSEAPAALTQGMNNMGLNSTESTSQPTSRTGSSSGGIAARRQRPRPQPLATSSLRSASYCGTLPTAPGMHTSTNMTSTPAPPTLRRIKSSNVMNGIASGRIQKSISGAQRSPLNFTFAEAMNSPKFARRVSSYSPANGGLPLASASLAPPTPLSPTELSHRLELQRQTSQMLGAHSMSRQPSINELHEESQHQMLSAGQSNTFSSPPSTPNYAAHLVRSRLASGMMSESTPPQSAPATQQCFPSNLYASAPQMQTTMSQGPMMSSQQQTYVPIMSNEYPTMHNVVMPSQQMQAGQYLQMLQAQQQMEGMSHMMPTSQPMTMGFNAMQFGHGLGAQQITPPNMQFPFVPSNNNNVLLSQGHQIHHGQSKSVPAADFFVHEYSPPQDAKRNMTPRKSADTGPKNYTFANHGPEHFEKTKQKDLSQSPGSSSGQSSGGV</sequence>
<evidence type="ECO:0000256" key="3">
    <source>
        <dbReference type="ARBA" id="ARBA00023125"/>
    </source>
</evidence>
<dbReference type="Pfam" id="PF00046">
    <property type="entry name" value="Homeodomain"/>
    <property type="match status" value="1"/>
</dbReference>
<feature type="compositionally biased region" description="Polar residues" evidence="8">
    <location>
        <begin position="451"/>
        <end position="472"/>
    </location>
</feature>
<evidence type="ECO:0000256" key="4">
    <source>
        <dbReference type="ARBA" id="ARBA00023155"/>
    </source>
</evidence>
<feature type="compositionally biased region" description="Basic and acidic residues" evidence="8">
    <location>
        <begin position="849"/>
        <end position="860"/>
    </location>
</feature>
<keyword evidence="5 6" id="KW-0539">Nucleus</keyword>
<dbReference type="SMART" id="SM00389">
    <property type="entry name" value="HOX"/>
    <property type="match status" value="1"/>
</dbReference>
<comment type="caution">
    <text evidence="10">The sequence shown here is derived from an EMBL/GenBank/DDBJ whole genome shotgun (WGS) entry which is preliminary data.</text>
</comment>
<dbReference type="InterPro" id="IPR050720">
    <property type="entry name" value="Engrailed_Homeobox_TFs"/>
</dbReference>
<dbReference type="GO" id="GO:0016586">
    <property type="term" value="C:RSC-type complex"/>
    <property type="evidence" value="ECO:0007669"/>
    <property type="project" value="TreeGrafter"/>
</dbReference>
<dbReference type="AlphaFoldDB" id="A0A2K1QXH4"/>
<name>A0A2K1QXH4_9PEZI</name>
<dbReference type="Proteomes" id="UP000243797">
    <property type="component" value="Unassembled WGS sequence"/>
</dbReference>
<feature type="region of interest" description="Disordered" evidence="8">
    <location>
        <begin position="628"/>
        <end position="652"/>
    </location>
</feature>
<evidence type="ECO:0000256" key="5">
    <source>
        <dbReference type="ARBA" id="ARBA00023242"/>
    </source>
</evidence>
<dbReference type="InterPro" id="IPR017970">
    <property type="entry name" value="Homeobox_CS"/>
</dbReference>
<evidence type="ECO:0000256" key="8">
    <source>
        <dbReference type="SAM" id="MobiDB-lite"/>
    </source>
</evidence>
<evidence type="ECO:0000256" key="1">
    <source>
        <dbReference type="ARBA" id="ARBA00004123"/>
    </source>
</evidence>
<feature type="region of interest" description="Disordered" evidence="8">
    <location>
        <begin position="451"/>
        <end position="522"/>
    </location>
</feature>
<dbReference type="InParanoid" id="A0A2K1QXH4"/>
<keyword evidence="11" id="KW-1185">Reference proteome</keyword>
<evidence type="ECO:0000313" key="10">
    <source>
        <dbReference type="EMBL" id="PNS19752.1"/>
    </source>
</evidence>
<feature type="DNA-binding region" description="Homeobox" evidence="6">
    <location>
        <begin position="66"/>
        <end position="119"/>
    </location>
</feature>
<feature type="compositionally biased region" description="Low complexity" evidence="8">
    <location>
        <begin position="128"/>
        <end position="154"/>
    </location>
</feature>
<dbReference type="InterPro" id="IPR001356">
    <property type="entry name" value="HD"/>
</dbReference>
<feature type="compositionally biased region" description="Polar residues" evidence="8">
    <location>
        <begin position="377"/>
        <end position="388"/>
    </location>
</feature>
<dbReference type="InterPro" id="IPR009057">
    <property type="entry name" value="Homeodomain-like_sf"/>
</dbReference>
<dbReference type="PROSITE" id="PS00027">
    <property type="entry name" value="HOMEOBOX_1"/>
    <property type="match status" value="1"/>
</dbReference>
<reference evidence="10 11" key="1">
    <citation type="submission" date="2017-06" db="EMBL/GenBank/DDBJ databases">
        <title>Draft genome sequence of a variant of Elsinoe murrayae.</title>
        <authorList>
            <person name="Cheng Q."/>
        </authorList>
    </citation>
    <scope>NUCLEOTIDE SEQUENCE [LARGE SCALE GENOMIC DNA]</scope>
    <source>
        <strain evidence="10 11">CQ-2017a</strain>
    </source>
</reference>
<evidence type="ECO:0000256" key="7">
    <source>
        <dbReference type="RuleBase" id="RU000682"/>
    </source>
</evidence>